<dbReference type="PIRSF" id="PIRSF033563">
    <property type="entry name" value="UCP033563"/>
    <property type="match status" value="1"/>
</dbReference>
<dbReference type="RefSeq" id="WP_189630600.1">
    <property type="nucleotide sequence ID" value="NZ_BNAG01000003.1"/>
</dbReference>
<evidence type="ECO:0000313" key="1">
    <source>
        <dbReference type="EMBL" id="GHE68288.1"/>
    </source>
</evidence>
<sequence length="434" mass="50623">MAKILPFRAWRYNKELSRTIDELTSPLFDVISEKQRDALYAIPYNSIHLSVPLNSESPLEARHTITQWKEKGIIEQDPIPGIYVYYQHFALPGSDKNYVRKGFVSFIEATDWGKPDSVILRHENTIPHSVADRVEVLKATELNVSPTHGLYFDPDFELEQYMDESQLNPIYETEDYQGVKDVLSVIHDRNIIQKFIDKLGPEKIILADGHHRLESSIQYRQEMVEKQGSGGHEGFNFHLMYLTNGEADDLRILPTHRLINGINDFSREEFMKKLEPYFFIRPIENPYDITEIILGKQWAFGLLFKDETFKVRLKPEALDAMEWNFPEVVKRLDLTVMHYFIIEKALGIKGKDQRKSRNISFERNFATCLSKTIRNEAQFAIITKEISMDTVREVCHSGYTLPQKSTYFYPKVICGYLFGSIKDDEFTLPFNPWE</sequence>
<protein>
    <recommendedName>
        <fullName evidence="3">DUF1015 domain-containing protein</fullName>
    </recommendedName>
</protein>
<dbReference type="Pfam" id="PF06245">
    <property type="entry name" value="DUF1015"/>
    <property type="match status" value="1"/>
</dbReference>
<name>A0ABQ3I713_9BACT</name>
<evidence type="ECO:0000313" key="2">
    <source>
        <dbReference type="Proteomes" id="UP000658258"/>
    </source>
</evidence>
<organism evidence="1 2">
    <name type="scientific">Roseivirga thermotolerans</name>
    <dbReference type="NCBI Taxonomy" id="1758176"/>
    <lineage>
        <taxon>Bacteria</taxon>
        <taxon>Pseudomonadati</taxon>
        <taxon>Bacteroidota</taxon>
        <taxon>Cytophagia</taxon>
        <taxon>Cytophagales</taxon>
        <taxon>Roseivirgaceae</taxon>
        <taxon>Roseivirga</taxon>
    </lineage>
</organism>
<dbReference type="InterPro" id="IPR008323">
    <property type="entry name" value="UCP033563"/>
</dbReference>
<comment type="caution">
    <text evidence="1">The sequence shown here is derived from an EMBL/GenBank/DDBJ whole genome shotgun (WGS) entry which is preliminary data.</text>
</comment>
<reference evidence="2" key="1">
    <citation type="journal article" date="2019" name="Int. J. Syst. Evol. Microbiol.">
        <title>The Global Catalogue of Microorganisms (GCM) 10K type strain sequencing project: providing services to taxonomists for standard genome sequencing and annotation.</title>
        <authorList>
            <consortium name="The Broad Institute Genomics Platform"/>
            <consortium name="The Broad Institute Genome Sequencing Center for Infectious Disease"/>
            <person name="Wu L."/>
            <person name="Ma J."/>
        </authorList>
    </citation>
    <scope>NUCLEOTIDE SEQUENCE [LARGE SCALE GENOMIC DNA]</scope>
    <source>
        <strain evidence="2">CGMCC 1.15111</strain>
    </source>
</reference>
<evidence type="ECO:0008006" key="3">
    <source>
        <dbReference type="Google" id="ProtNLM"/>
    </source>
</evidence>
<dbReference type="PANTHER" id="PTHR36454:SF1">
    <property type="entry name" value="DUF1015 DOMAIN-CONTAINING PROTEIN"/>
    <property type="match status" value="1"/>
</dbReference>
<dbReference type="PANTHER" id="PTHR36454">
    <property type="entry name" value="LMO2823 PROTEIN"/>
    <property type="match status" value="1"/>
</dbReference>
<keyword evidence="2" id="KW-1185">Reference proteome</keyword>
<gene>
    <name evidence="1" type="ORF">GCM10011340_25060</name>
</gene>
<accession>A0ABQ3I713</accession>
<dbReference type="EMBL" id="BNAG01000003">
    <property type="protein sequence ID" value="GHE68288.1"/>
    <property type="molecule type" value="Genomic_DNA"/>
</dbReference>
<dbReference type="Proteomes" id="UP000658258">
    <property type="component" value="Unassembled WGS sequence"/>
</dbReference>
<proteinExistence type="predicted"/>